<dbReference type="EMBL" id="JBHMAG010000016">
    <property type="protein sequence ID" value="MFB9754604.1"/>
    <property type="molecule type" value="Genomic_DNA"/>
</dbReference>
<dbReference type="Pfam" id="PF20119">
    <property type="entry name" value="DUF6509"/>
    <property type="match status" value="1"/>
</dbReference>
<comment type="caution">
    <text evidence="1">The sequence shown here is derived from an EMBL/GenBank/DDBJ whole genome shotgun (WGS) entry which is preliminary data.</text>
</comment>
<sequence>MFTITSYTVEGIKDPFGILSGDRFEFMIEIDVEEDDELYTDNGLVVRVVYKAEEERTAVVKHDILERTTGRLVDFELEDDELAVIEAFCREHYAEGDDTDPD</sequence>
<accession>A0ABV5W211</accession>
<dbReference type="InterPro" id="IPR045424">
    <property type="entry name" value="DUF6509"/>
</dbReference>
<protein>
    <submittedName>
        <fullName evidence="1">DUF6509 family protein</fullName>
    </submittedName>
</protein>
<name>A0ABV5W211_9BACL</name>
<organism evidence="1 2">
    <name type="scientific">Paenibacillus hodogayensis</name>
    <dbReference type="NCBI Taxonomy" id="279208"/>
    <lineage>
        <taxon>Bacteria</taxon>
        <taxon>Bacillati</taxon>
        <taxon>Bacillota</taxon>
        <taxon>Bacilli</taxon>
        <taxon>Bacillales</taxon>
        <taxon>Paenibacillaceae</taxon>
        <taxon>Paenibacillus</taxon>
    </lineage>
</organism>
<evidence type="ECO:0000313" key="2">
    <source>
        <dbReference type="Proteomes" id="UP001589619"/>
    </source>
</evidence>
<gene>
    <name evidence="1" type="ORF">ACFFNY_23800</name>
</gene>
<dbReference type="RefSeq" id="WP_344909228.1">
    <property type="nucleotide sequence ID" value="NZ_BAAAYO010000008.1"/>
</dbReference>
<dbReference type="Proteomes" id="UP001589619">
    <property type="component" value="Unassembled WGS sequence"/>
</dbReference>
<proteinExistence type="predicted"/>
<keyword evidence="2" id="KW-1185">Reference proteome</keyword>
<evidence type="ECO:0000313" key="1">
    <source>
        <dbReference type="EMBL" id="MFB9754604.1"/>
    </source>
</evidence>
<reference evidence="1 2" key="1">
    <citation type="submission" date="2024-09" db="EMBL/GenBank/DDBJ databases">
        <authorList>
            <person name="Sun Q."/>
            <person name="Mori K."/>
        </authorList>
    </citation>
    <scope>NUCLEOTIDE SEQUENCE [LARGE SCALE GENOMIC DNA]</scope>
    <source>
        <strain evidence="1 2">JCM 12520</strain>
    </source>
</reference>